<dbReference type="EMBL" id="CP059693">
    <property type="protein sequence ID" value="WDE10832.1"/>
    <property type="molecule type" value="Genomic_DNA"/>
</dbReference>
<evidence type="ECO:0008006" key="3">
    <source>
        <dbReference type="Google" id="ProtNLM"/>
    </source>
</evidence>
<protein>
    <recommendedName>
        <fullName evidence="3">Porin</fullName>
    </recommendedName>
</protein>
<evidence type="ECO:0000313" key="2">
    <source>
        <dbReference type="Proteomes" id="UP001215231"/>
    </source>
</evidence>
<organism evidence="1 2">
    <name type="scientific">Thalassomonas haliotis</name>
    <dbReference type="NCBI Taxonomy" id="485448"/>
    <lineage>
        <taxon>Bacteria</taxon>
        <taxon>Pseudomonadati</taxon>
        <taxon>Pseudomonadota</taxon>
        <taxon>Gammaproteobacteria</taxon>
        <taxon>Alteromonadales</taxon>
        <taxon>Colwelliaceae</taxon>
        <taxon>Thalassomonas</taxon>
    </lineage>
</organism>
<sequence length="385" mass="42175">MANVRKVLVQIGLCIVFLQPYKIFGFEQPSAEKAGDLAKSSEVQLGLTTSYQGTNKAGVSSEALYSLDFELEQHFDSFGLFLWLEHSSDPKVNGVSVNFENANSDAGTTSGKVKGDIVSGRSQVSALYLFGDQDALGEPGWQLGLMEVSTLIDSSEVANDETSQFLSAGLVNNSTIAFPDYALSGRLQKLTAFDHLGHRLGYRLVLGSAAGIAENGGNYADLLAIKPGSKGVFAAAELVHSGHSHQAGLGYWKNSADDVQAYGVYLSLDYLGPYGDINVRYGQASSLLDARQYPDAAWPSQFVSLSFETKVKTGVLNPGVLGYGMSFTRFDGARQEISREWEVYYRLPLYKNIYLTPSMQRRNLIDGATRQQNYWLPTIRLEMYL</sequence>
<name>A0ABY7VB07_9GAMM</name>
<gene>
    <name evidence="1" type="ORF">H3N35_21685</name>
</gene>
<dbReference type="Proteomes" id="UP001215231">
    <property type="component" value="Chromosome"/>
</dbReference>
<evidence type="ECO:0000313" key="1">
    <source>
        <dbReference type="EMBL" id="WDE10832.1"/>
    </source>
</evidence>
<keyword evidence="2" id="KW-1185">Reference proteome</keyword>
<reference evidence="1 2" key="1">
    <citation type="journal article" date="2022" name="Mar. Drugs">
        <title>Bioassay-Guided Fractionation Leads to the Detection of Cholic Acid Generated by the Rare Thalassomonas sp.</title>
        <authorList>
            <person name="Pheiffer F."/>
            <person name="Schneider Y.K."/>
            <person name="Hansen E.H."/>
            <person name="Andersen J.H."/>
            <person name="Isaksson J."/>
            <person name="Busche T."/>
            <person name="R C."/>
            <person name="Kalinowski J."/>
            <person name="Zyl L.V."/>
            <person name="Trindade M."/>
        </authorList>
    </citation>
    <scope>NUCLEOTIDE SEQUENCE [LARGE SCALE GENOMIC DNA]</scope>
    <source>
        <strain evidence="1 2">A5K-61T</strain>
    </source>
</reference>
<accession>A0ABY7VB07</accession>
<proteinExistence type="predicted"/>
<dbReference type="RefSeq" id="WP_274050894.1">
    <property type="nucleotide sequence ID" value="NZ_CP059693.1"/>
</dbReference>